<accession>A0A1I5PIP5</accession>
<dbReference type="AlphaFoldDB" id="A0A1I5PIP5"/>
<dbReference type="GO" id="GO:0016757">
    <property type="term" value="F:glycosyltransferase activity"/>
    <property type="evidence" value="ECO:0007669"/>
    <property type="project" value="UniProtKB-KW"/>
</dbReference>
<sequence length="335" mass="38138">MASLNKSLTVIIPAYNVEKLLEKCVESVAMQDYPKDLLEIIVVDDGSTDGTLITAEKLAKKYTNVKVIHKENGGSSSARNVGIEAAKGEYLGFVDSDDFVDERMYSTLVQAAERNDADMVQISRDEIAEDGTRLPNVVTPPATEEIISPAEQMKRLLMHVGDASFCTKITRKRIFDQGFRFPEGELNEDFYLMIHVMKYVNKLVILPEQYYHVFYRLGSNSRKNKEDRDYFPSVFTDIVRNADVALELVKKDYPELTKVAERFGFVQRLDYLLHIPVSKMTKDNGFYMDVVKNIRANFGKIVSNPLLTTKQKMYLCILAPAPRFVRKAHARVRGL</sequence>
<dbReference type="EMBL" id="FOXO01000001">
    <property type="protein sequence ID" value="SFP33690.1"/>
    <property type="molecule type" value="Genomic_DNA"/>
</dbReference>
<dbReference type="PANTHER" id="PTHR22916">
    <property type="entry name" value="GLYCOSYLTRANSFERASE"/>
    <property type="match status" value="1"/>
</dbReference>
<keyword evidence="2 4" id="KW-0808">Transferase</keyword>
<reference evidence="5" key="1">
    <citation type="submission" date="2016-10" db="EMBL/GenBank/DDBJ databases">
        <authorList>
            <person name="Varghese N."/>
            <person name="Submissions S."/>
        </authorList>
    </citation>
    <scope>NUCLEOTIDE SEQUENCE [LARGE SCALE GENOMIC DNA]</scope>
    <source>
        <strain evidence="5">P18</strain>
    </source>
</reference>
<dbReference type="SUPFAM" id="SSF53448">
    <property type="entry name" value="Nucleotide-diphospho-sugar transferases"/>
    <property type="match status" value="1"/>
</dbReference>
<dbReference type="InterPro" id="IPR029044">
    <property type="entry name" value="Nucleotide-diphossugar_trans"/>
</dbReference>
<keyword evidence="1" id="KW-0328">Glycosyltransferase</keyword>
<proteinExistence type="predicted"/>
<keyword evidence="5" id="KW-1185">Reference proteome</keyword>
<name>A0A1I5PIP5_9FIRM</name>
<dbReference type="InterPro" id="IPR001173">
    <property type="entry name" value="Glyco_trans_2-like"/>
</dbReference>
<dbReference type="OrthoDB" id="1640114at2"/>
<dbReference type="RefSeq" id="WP_074882667.1">
    <property type="nucleotide sequence ID" value="NZ_FOXO01000001.1"/>
</dbReference>
<dbReference type="Gene3D" id="3.90.550.10">
    <property type="entry name" value="Spore Coat Polysaccharide Biosynthesis Protein SpsA, Chain A"/>
    <property type="match status" value="1"/>
</dbReference>
<evidence type="ECO:0000256" key="1">
    <source>
        <dbReference type="ARBA" id="ARBA00022676"/>
    </source>
</evidence>
<protein>
    <submittedName>
        <fullName evidence="4">Glycosyltransferase involved in cell wall bisynthesis</fullName>
    </submittedName>
</protein>
<dbReference type="CDD" id="cd00761">
    <property type="entry name" value="Glyco_tranf_GTA_type"/>
    <property type="match status" value="1"/>
</dbReference>
<organism evidence="4 5">
    <name type="scientific">Butyrivibrio proteoclasticus</name>
    <dbReference type="NCBI Taxonomy" id="43305"/>
    <lineage>
        <taxon>Bacteria</taxon>
        <taxon>Bacillati</taxon>
        <taxon>Bacillota</taxon>
        <taxon>Clostridia</taxon>
        <taxon>Lachnospirales</taxon>
        <taxon>Lachnospiraceae</taxon>
        <taxon>Butyrivibrio</taxon>
    </lineage>
</organism>
<evidence type="ECO:0000259" key="3">
    <source>
        <dbReference type="Pfam" id="PF00535"/>
    </source>
</evidence>
<gene>
    <name evidence="4" type="ORF">SAMN04487928_10113</name>
</gene>
<dbReference type="PANTHER" id="PTHR22916:SF51">
    <property type="entry name" value="GLYCOSYLTRANSFERASE EPSH-RELATED"/>
    <property type="match status" value="1"/>
</dbReference>
<dbReference type="Pfam" id="PF00535">
    <property type="entry name" value="Glycos_transf_2"/>
    <property type="match status" value="1"/>
</dbReference>
<dbReference type="Proteomes" id="UP000182624">
    <property type="component" value="Unassembled WGS sequence"/>
</dbReference>
<evidence type="ECO:0000256" key="2">
    <source>
        <dbReference type="ARBA" id="ARBA00022679"/>
    </source>
</evidence>
<evidence type="ECO:0000313" key="4">
    <source>
        <dbReference type="EMBL" id="SFP33690.1"/>
    </source>
</evidence>
<feature type="domain" description="Glycosyltransferase 2-like" evidence="3">
    <location>
        <begin position="9"/>
        <end position="178"/>
    </location>
</feature>
<evidence type="ECO:0000313" key="5">
    <source>
        <dbReference type="Proteomes" id="UP000182624"/>
    </source>
</evidence>